<feature type="chain" id="PRO_5011630635" description="Por secretion system C-terminal sorting domain-containing protein" evidence="1">
    <location>
        <begin position="21"/>
        <end position="3345"/>
    </location>
</feature>
<feature type="signal peptide" evidence="1">
    <location>
        <begin position="1"/>
        <end position="20"/>
    </location>
</feature>
<sequence length="3345" mass="362669">MNKIYRYLCLLVFIITQASGFESFAGKAINEKDESIVTFSNEDCKKTGIKGLKLHSGETMLPMYDGKHYFIDVDGMQNTATGESPDKLAIQTVVENAQNAGKVVEINSIESLITGAARIDFRSLPLVLHVNGASLDFNVVLLSLTFKTNAAFADIGVVSTSSIKNGNGDKEIFYLGARNIEITNGGGIKGQFSLISPKTLELFDLRGYGQLNLGVGTGFCLGCENGTKSFIFNLNGTFDFDPSVAIAEKEDGTPFNGDNSVPQLAFGLSFEKWDDLVVGLKLPTRYGIQFKAFSEVGFWDATGEVGTIPNSGFCTSIANINSNIILDLSDSKNPIVTNPDFTLPADFKGLLINNMQLRLPKGVRESGQANATSLRVSLDHFFIDKDGVDAIVALNNPNGLFGKKYKLGDGFDITLTDLGFGVSKHQLSNFLMKGNLRLPTFKENDYALRFGIQFNNPPGTTKTFKSLSFTAGVVSSQDKFDFRLFSTATVNADLKVCGISANALIVNGDFEGLAVEVDRGDFSFKANNFDVLGAHFQKLVITNKKPFVKEAVIFPSHYSYTCAQNESLTNTNSDSGASGLSIGGFGLSFSNLTLKGDANTDKVTASAATTVELGQKGDADATGLSGRGILSFVADRTYNASNDQYSFELKDFKISQIEVNANFGAFGFSGRIDWFKNEERFGITNATGFVGGAEFWVNMFKDTSKPTETKEASSSGGTTGAGASLIFLTVNQDKPDAYKAWAVDVSLNFPSAIPVGPVSIKGIFGGAYRNMTYYDDKTSGTKTGFKYRVVKGKWGFNIGLDMVVTGTDAAGSTAAKPGGITINAMLAAEGTDGHGLDWIKGMAYAKFNLDMTDLIPPIAVKMTDNLSNIANQVAKISQKIPIDVNNPNSGSQTEPVKDIASNAITMLNKAPVNDGKGNRVGAGVVVTVNFGNADEPGYFQMILKPDINVHINTKVFNNSIQTTGYGILYLGKDEKGGDRQYLHLGKSDRYNRLGLQLDVSAGGGGLTLDASVFVNAYFMIGNYGIANELPDPLVPDKIAQAFGMRMSDIKINKSTDPDDYSAVRDGTGVAFGAAIGVHVDFTAAYVFSVNVDAGVGVDALIVNRGMCDNSKPGWESGGSDKSWRAAAQVYGYADLGVNVLGLELASAGVAFLLRANVPKPFYAEGQFYVYAKIWFASVNLQITGKFGEGCLDPETVTKTEKVKMIKDLSPNGINKMAPTGSLLLTCEYPWDQTTATYKNWNGMNSTDFRQEIRIKITDSEGNVENIVRNNIDPKNFSNHIINLKKDSDSKYTRPVNTIIPVLKKNEHYKVEIYTRIYDAQYQTVKSHDESANTDLILEDTHEYDINTTDNNTDIQEQDIIIYPGKNQYNVYASDFNGKGYLKLMAEVAAGINQSDAMAGYYLQFYKDGIAYESPIKLTTWDEDIALPSLLKNTIYEIRIIQKGTASGTEYTCYKDHFFRTANFDNFKGKIAEINNAHNASYQTSPDMKFDISYTGSKDIDFSKEEIEELVKLKIAPDNWFDILDDMLNTLGLRGNTSRLRDMTSILQNKTLELKNGVTGNTPNNAYQNLNPIFTYAPFDLDFFMNLLDSYNRCVAASQSCQQVFRDKYGAYGVSGANGVLPNFVSGDYCIQITYELNKFSYFKDRAVVGSLPVRFAKIDAALCFNNTADRRIDIGAFQQEIKVSCQRQKYDSQGLLLNFKLTKEGIEVPFPVGLDIKNSNYSVFKNNTNTESYKVLAPKSLATFISTKVMSSGSCPTSVNDFSTDFPNKYQFVLAPEIAREHLQTCFAYKDVTREHIAELLEQTCRETYKNRDDIEACISNGGSSTLNISSNKKFIQVKNYEDNSYNNTQNLDALTNIVFSNSNQIWGQIKKDDNSLIIAMNDSDIASGMKVLSENQTCGANLQSVITTPTTSYRVIGYDADRTKACSAANASWIYSTTAESQLQKGVSQFYSNVSSTPFTLLSSGYYVISNGNNQKKYIYINNGIYQETNFCASNPIMEARCGPVMRTDYNQPVKTALSICFYTDQTKTQTYIPSEIPNDGLKFQLSNGSILHFDKSEINNGCVSKEMDCTGISVISSNIGLTILTPPGTNCASKPDAPTLTASAILVNFGESVTLTASGCSGGQIVWSNAKSTATITEIINEDKYFSVQCLNNNCLSNATSQAIKVKALTVKTSNGNNYVCAGSLAKLIGDGCLGTINWTSNDNNLTIPNATSAAIEVNINKNTLFKFTCTTNVAGIVKSLTETKQINYYEVATKPVIASNVPGNQNGNICLGETIIFNTTTACQADKTLNWSTGSTDAGITVSPTVNTTYFATCNDSYCSSAKSNEVAITINKLQKANVVSNLLNNAVCVNKPFTLTGNNCEAGDIVYWYKEGVATAFGTGNSITLTALNTQKYLAKCRRSISTDNTKWCEGTISDAIEVKALSDAEMIMTLVANKQQICTYEKSQLTATGCDFGIAEWKLPDGIWSALSGNAKNYAAATAGTYKVRCNLNGCLGAEALVNIVVNPEPPSPVLSTNKTNNTICAGERIQLSGSCSFGDIVWQNLPENPIGLAHTDKFLAVCKTGFDCMSQIPASIIVNVNPIPQKLLVNSSSGNPICEYNQTNITAIGCNGTVYWTDNSRENPIANFQRQQGDYNFAAKCEERGCIGPQSDNFRLIVYNRPAKPVIGISNNNICSGAGSMTMTVNGCIGANIKWSDGDTSPIKTFSNAGGYDYKVQCIQNNCESEWSDTAHGEIRQTPNQPGISSSNGWVICEYNPTNISAGCENNTYPVWSNNNLNNVHNSEEYRVYCQSNNGCRSHDSQTENLVVYNRPAKPVIGISNNNICSGTGSMTMSVNGCNGANIKWSDGDTSPIKTFSNAGGYDYRVQCIQNNCESEWSDNAHGQIRQTPNQPGISGPSTLCEGQSTNINTGCQTGSVVWKNAPQNIGSVGSYNYTAVCQNNGCESSTSGFTQTVYSYPGSPSITEDRQCGKTILSVNNCGGSVSWSNGASANAIEIFSQTNITAYCSQNGCVSSTFYSSQDVKANANNLILFIANDYGQSCGDRPIWLGASGCNGSVSWEQNPGEREGNYAKFNLTQTTTYRANCVTNGGCIGSKSDITIVRKDVPPTPVLATSVSNCQNVISLSNNCNGSIVWHDFSHGGKGVVLPVYTTSEAKLVFAECESAGCKSALSNGAFVSAINTQPSWQYGEAYCSSDQRTTYRNFTDNNPCSNSNPRNGQEFIASLDGVNIDYTVDPNSGDIAVTVNTNNTIRNGTWEGQGVRNGTSRQEGNRFFIGNPRVSYAGEGGVLVFSVVMSAGKCEGYTSFVIPHPVKTRSCSGWWIFETCRDVWSKGGASGSGPRGSK</sequence>
<dbReference type="EMBL" id="FOXH01000020">
    <property type="protein sequence ID" value="SFQ46316.1"/>
    <property type="molecule type" value="Genomic_DNA"/>
</dbReference>
<proteinExistence type="predicted"/>
<protein>
    <recommendedName>
        <fullName evidence="4">Por secretion system C-terminal sorting domain-containing protein</fullName>
    </recommendedName>
</protein>
<gene>
    <name evidence="2" type="ORF">SAMN04515674_12075</name>
</gene>
<name>A0A1I5YQ38_9BACT</name>
<dbReference type="STRING" id="1079859.SAMN04515674_12075"/>
<evidence type="ECO:0000313" key="2">
    <source>
        <dbReference type="EMBL" id="SFQ46316.1"/>
    </source>
</evidence>
<dbReference type="RefSeq" id="WP_092019645.1">
    <property type="nucleotide sequence ID" value="NZ_FOXH01000020.1"/>
</dbReference>
<organism evidence="2 3">
    <name type="scientific">Pseudarcicella hirudinis</name>
    <dbReference type="NCBI Taxonomy" id="1079859"/>
    <lineage>
        <taxon>Bacteria</taxon>
        <taxon>Pseudomonadati</taxon>
        <taxon>Bacteroidota</taxon>
        <taxon>Cytophagia</taxon>
        <taxon>Cytophagales</taxon>
        <taxon>Flectobacillaceae</taxon>
        <taxon>Pseudarcicella</taxon>
    </lineage>
</organism>
<reference evidence="2 3" key="1">
    <citation type="submission" date="2016-10" db="EMBL/GenBank/DDBJ databases">
        <authorList>
            <person name="de Groot N.N."/>
        </authorList>
    </citation>
    <scope>NUCLEOTIDE SEQUENCE [LARGE SCALE GENOMIC DNA]</scope>
    <source>
        <strain evidence="3">E92,LMG 26720,CCM 7988</strain>
    </source>
</reference>
<dbReference type="OrthoDB" id="912378at2"/>
<dbReference type="Proteomes" id="UP000199306">
    <property type="component" value="Unassembled WGS sequence"/>
</dbReference>
<keyword evidence="3" id="KW-1185">Reference proteome</keyword>
<evidence type="ECO:0000313" key="3">
    <source>
        <dbReference type="Proteomes" id="UP000199306"/>
    </source>
</evidence>
<evidence type="ECO:0000256" key="1">
    <source>
        <dbReference type="SAM" id="SignalP"/>
    </source>
</evidence>
<evidence type="ECO:0008006" key="4">
    <source>
        <dbReference type="Google" id="ProtNLM"/>
    </source>
</evidence>
<keyword evidence="1" id="KW-0732">Signal</keyword>
<accession>A0A1I5YQ38</accession>